<dbReference type="AlphaFoldDB" id="A0A812PGK7"/>
<evidence type="ECO:0000313" key="2">
    <source>
        <dbReference type="EMBL" id="CAE7358363.1"/>
    </source>
</evidence>
<feature type="compositionally biased region" description="Pro residues" evidence="1">
    <location>
        <begin position="234"/>
        <end position="244"/>
    </location>
</feature>
<proteinExistence type="predicted"/>
<gene>
    <name evidence="2" type="ORF">SNAT2548_LOCUS19158</name>
</gene>
<dbReference type="InterPro" id="IPR027417">
    <property type="entry name" value="P-loop_NTPase"/>
</dbReference>
<comment type="caution">
    <text evidence="2">The sequence shown here is derived from an EMBL/GenBank/DDBJ whole genome shotgun (WGS) entry which is preliminary data.</text>
</comment>
<dbReference type="EMBL" id="CAJNDS010002168">
    <property type="protein sequence ID" value="CAE7358363.1"/>
    <property type="molecule type" value="Genomic_DNA"/>
</dbReference>
<dbReference type="SUPFAM" id="SSF52540">
    <property type="entry name" value="P-loop containing nucleoside triphosphate hydrolases"/>
    <property type="match status" value="1"/>
</dbReference>
<dbReference type="OrthoDB" id="430652at2759"/>
<sequence length="761" mass="81076">MVLRQVRFRNGKLLVDTLKDLVEGKLHPSQLPSFSVWSQGSRWYAVTGNRRLWVLRELSRVTGEAVRVRVRQLRLDVHLSSWFRRRFTTACDGTAVQYRGKRGCHPSMRMALLSPGPGAHEKLLAEALAAGSGQMALADLDAKFEEFSVAELVKSRPELFTRSSDMVSFTPVLPYKQSADGRSCGSATQAPVVPSGRWTKKEAPAAQVDSSVDPSRGKAESEVTEVTEARPLPYKAPPVKPPASVPDRGPARDGPGDSCSAPSGPPGPSGPPKVGVPNARLQPPPGAAGAQSVPRIGDAQPAAPVPKLPPEGFGKSSYLAQPRSPEPAAPPASPSAQMAKPKGQQERCLPRPAPPDPAAKSTTPALRGAGASADSARERVGAGETGAQADSGARVAKASLERARLKPEQAPHVKPSPPEPLQPCVCDLHSLLSKLPAKLFETAGVPACARLLHRWKAQRLILKGGLPLQVALATRWLPSSHLPQVPLLQEDLVAFAERLGLENPKGGIRLIPGTLHRASLCYHGARLDAVVVHVTRLLPGLSQPLQANAFMGSLLLMGPSSCGKTTILRDLIATLSPICQVVVLDVAAEMSYAEFPHARMVAPAEETPDTASVLQRVISEQSPEVVVAEFLDGDVALQCAQLCFDAGVRLVCSLRQSFTSLVESFLRRGTGLFGCFAFPFGAVVVLRRELDVWKVYAPAGAVVCAMSAGRRARCPTHHIPNSPALHPSGLVRLKNLGLPTEAQEPVPDEIGAHSGRRIEVV</sequence>
<dbReference type="Gene3D" id="3.40.50.300">
    <property type="entry name" value="P-loop containing nucleotide triphosphate hydrolases"/>
    <property type="match status" value="1"/>
</dbReference>
<accession>A0A812PGK7</accession>
<evidence type="ECO:0000256" key="1">
    <source>
        <dbReference type="SAM" id="MobiDB-lite"/>
    </source>
</evidence>
<evidence type="ECO:0000313" key="3">
    <source>
        <dbReference type="Proteomes" id="UP000604046"/>
    </source>
</evidence>
<protein>
    <submittedName>
        <fullName evidence="2">Uncharacterized protein</fullName>
    </submittedName>
</protein>
<organism evidence="2 3">
    <name type="scientific">Symbiodinium natans</name>
    <dbReference type="NCBI Taxonomy" id="878477"/>
    <lineage>
        <taxon>Eukaryota</taxon>
        <taxon>Sar</taxon>
        <taxon>Alveolata</taxon>
        <taxon>Dinophyceae</taxon>
        <taxon>Suessiales</taxon>
        <taxon>Symbiodiniaceae</taxon>
        <taxon>Symbiodinium</taxon>
    </lineage>
</organism>
<feature type="region of interest" description="Disordered" evidence="1">
    <location>
        <begin position="177"/>
        <end position="397"/>
    </location>
</feature>
<keyword evidence="3" id="KW-1185">Reference proteome</keyword>
<dbReference type="Proteomes" id="UP000604046">
    <property type="component" value="Unassembled WGS sequence"/>
</dbReference>
<feature type="compositionally biased region" description="Pro residues" evidence="1">
    <location>
        <begin position="324"/>
        <end position="333"/>
    </location>
</feature>
<reference evidence="2" key="1">
    <citation type="submission" date="2021-02" db="EMBL/GenBank/DDBJ databases">
        <authorList>
            <person name="Dougan E. K."/>
            <person name="Rhodes N."/>
            <person name="Thang M."/>
            <person name="Chan C."/>
        </authorList>
    </citation>
    <scope>NUCLEOTIDE SEQUENCE</scope>
</reference>
<name>A0A812PGK7_9DINO</name>